<dbReference type="Pfam" id="PF13673">
    <property type="entry name" value="Acetyltransf_10"/>
    <property type="match status" value="1"/>
</dbReference>
<evidence type="ECO:0000313" key="7">
    <source>
        <dbReference type="EMBL" id="SDD40271.1"/>
    </source>
</evidence>
<dbReference type="Proteomes" id="UP000199060">
    <property type="component" value="Unassembled WGS sequence"/>
</dbReference>
<keyword evidence="3 7" id="KW-0808">Transferase</keyword>
<dbReference type="GO" id="GO:0016747">
    <property type="term" value="F:acyltransferase activity, transferring groups other than amino-acyl groups"/>
    <property type="evidence" value="ECO:0007669"/>
    <property type="project" value="InterPro"/>
</dbReference>
<protein>
    <submittedName>
        <fullName evidence="7">Acetyltransferase (GNAT) domain-containing protein</fullName>
    </submittedName>
</protein>
<dbReference type="AlphaFoldDB" id="A0A1G6UG81"/>
<keyword evidence="8" id="KW-1185">Reference proteome</keyword>
<dbReference type="InterPro" id="IPR000182">
    <property type="entry name" value="GNAT_dom"/>
</dbReference>
<evidence type="ECO:0000256" key="3">
    <source>
        <dbReference type="ARBA" id="ARBA00022679"/>
    </source>
</evidence>
<organism evidence="7 8">
    <name type="scientific">Algoriphagus faecimaris</name>
    <dbReference type="NCBI Taxonomy" id="686796"/>
    <lineage>
        <taxon>Bacteria</taxon>
        <taxon>Pseudomonadati</taxon>
        <taxon>Bacteroidota</taxon>
        <taxon>Cytophagia</taxon>
        <taxon>Cytophagales</taxon>
        <taxon>Cyclobacteriaceae</taxon>
        <taxon>Algoriphagus</taxon>
    </lineage>
</organism>
<evidence type="ECO:0000256" key="5">
    <source>
        <dbReference type="ARBA" id="ARBA00049880"/>
    </source>
</evidence>
<dbReference type="OrthoDB" id="9799147at2"/>
<dbReference type="InterPro" id="IPR016181">
    <property type="entry name" value="Acyl_CoA_acyltransferase"/>
</dbReference>
<feature type="domain" description="N-acetyltransferase" evidence="6">
    <location>
        <begin position="89"/>
        <end position="149"/>
    </location>
</feature>
<keyword evidence="4" id="KW-0012">Acyltransferase</keyword>
<dbReference type="PANTHER" id="PTHR36449">
    <property type="entry name" value="ACETYLTRANSFERASE-RELATED"/>
    <property type="match status" value="1"/>
</dbReference>
<dbReference type="RefSeq" id="WP_087940105.1">
    <property type="nucleotide sequence ID" value="NZ_FNAC01000028.1"/>
</dbReference>
<proteinExistence type="predicted"/>
<dbReference type="EMBL" id="FNAC01000028">
    <property type="protein sequence ID" value="SDD40271.1"/>
    <property type="molecule type" value="Genomic_DNA"/>
</dbReference>
<evidence type="ECO:0000256" key="2">
    <source>
        <dbReference type="ARBA" id="ARBA00022649"/>
    </source>
</evidence>
<evidence type="ECO:0000256" key="1">
    <source>
        <dbReference type="ARBA" id="ARBA00022491"/>
    </source>
</evidence>
<gene>
    <name evidence="7" type="ORF">SAMN04488104_102823</name>
</gene>
<reference evidence="8" key="1">
    <citation type="submission" date="2016-10" db="EMBL/GenBank/DDBJ databases">
        <authorList>
            <person name="Varghese N."/>
            <person name="Submissions S."/>
        </authorList>
    </citation>
    <scope>NUCLEOTIDE SEQUENCE [LARGE SCALE GENOMIC DNA]</scope>
    <source>
        <strain evidence="8">DSM 23095</strain>
    </source>
</reference>
<keyword evidence="1" id="KW-0678">Repressor</keyword>
<dbReference type="STRING" id="686796.SAMN04488104_102823"/>
<dbReference type="PANTHER" id="PTHR36449:SF1">
    <property type="entry name" value="ACETYLTRANSFERASE"/>
    <property type="match status" value="1"/>
</dbReference>
<accession>A0A1G6UG81</accession>
<dbReference type="CDD" id="cd04301">
    <property type="entry name" value="NAT_SF"/>
    <property type="match status" value="1"/>
</dbReference>
<evidence type="ECO:0000256" key="4">
    <source>
        <dbReference type="ARBA" id="ARBA00023315"/>
    </source>
</evidence>
<dbReference type="Gene3D" id="3.40.630.30">
    <property type="match status" value="1"/>
</dbReference>
<keyword evidence="2" id="KW-1277">Toxin-antitoxin system</keyword>
<evidence type="ECO:0000259" key="6">
    <source>
        <dbReference type="Pfam" id="PF13673"/>
    </source>
</evidence>
<sequence>MDQLSEPLQSKHKKSEFSCGKEMLNTYIHKLANQDVKRKLSACFVIAQKETQKIKGYYTLSNSSIPLDLIPLKIQKKLPKSYSSIPTILLGRLAIDHQFQGQGLGKLLLIDALKRCYEISRSLGCFAVIVDPIDQHAEKFYEKYGFIQLPDSGKMFLPMNTISQLFE</sequence>
<evidence type="ECO:0000313" key="8">
    <source>
        <dbReference type="Proteomes" id="UP000199060"/>
    </source>
</evidence>
<comment type="catalytic activity">
    <reaction evidence="5">
        <text>glycyl-tRNA(Gly) + acetyl-CoA = N-acetylglycyl-tRNA(Gly) + CoA + H(+)</text>
        <dbReference type="Rhea" id="RHEA:81867"/>
        <dbReference type="Rhea" id="RHEA-COMP:9683"/>
        <dbReference type="Rhea" id="RHEA-COMP:19766"/>
        <dbReference type="ChEBI" id="CHEBI:15378"/>
        <dbReference type="ChEBI" id="CHEBI:57287"/>
        <dbReference type="ChEBI" id="CHEBI:57288"/>
        <dbReference type="ChEBI" id="CHEBI:78522"/>
        <dbReference type="ChEBI" id="CHEBI:232036"/>
    </reaction>
</comment>
<name>A0A1G6UG81_9BACT</name>
<dbReference type="SUPFAM" id="SSF55729">
    <property type="entry name" value="Acyl-CoA N-acyltransferases (Nat)"/>
    <property type="match status" value="1"/>
</dbReference>